<dbReference type="AlphaFoldDB" id="H3GBB1"/>
<feature type="compositionally biased region" description="Polar residues" evidence="4">
    <location>
        <begin position="479"/>
        <end position="488"/>
    </location>
</feature>
<dbReference type="OMA" id="YERAHCL"/>
<dbReference type="InterPro" id="IPR001357">
    <property type="entry name" value="BRCT_dom"/>
</dbReference>
<keyword evidence="7" id="KW-1185">Reference proteome</keyword>
<evidence type="ECO:0000256" key="1">
    <source>
        <dbReference type="ARBA" id="ARBA00004123"/>
    </source>
</evidence>
<dbReference type="GO" id="GO:0006974">
    <property type="term" value="P:DNA damage response"/>
    <property type="evidence" value="ECO:0007669"/>
    <property type="project" value="UniProtKB-KW"/>
</dbReference>
<evidence type="ECO:0000256" key="2">
    <source>
        <dbReference type="ARBA" id="ARBA00022763"/>
    </source>
</evidence>
<dbReference type="PANTHER" id="PTHR23196:SF1">
    <property type="entry name" value="PAX-INTERACTING PROTEIN 1"/>
    <property type="match status" value="1"/>
</dbReference>
<reference evidence="7" key="1">
    <citation type="journal article" date="2006" name="Science">
        <title>Phytophthora genome sequences uncover evolutionary origins and mechanisms of pathogenesis.</title>
        <authorList>
            <person name="Tyler B.M."/>
            <person name="Tripathy S."/>
            <person name="Zhang X."/>
            <person name="Dehal P."/>
            <person name="Jiang R.H."/>
            <person name="Aerts A."/>
            <person name="Arredondo F.D."/>
            <person name="Baxter L."/>
            <person name="Bensasson D."/>
            <person name="Beynon J.L."/>
            <person name="Chapman J."/>
            <person name="Damasceno C.M."/>
            <person name="Dorrance A.E."/>
            <person name="Dou D."/>
            <person name="Dickerman A.W."/>
            <person name="Dubchak I.L."/>
            <person name="Garbelotto M."/>
            <person name="Gijzen M."/>
            <person name="Gordon S.G."/>
            <person name="Govers F."/>
            <person name="Grunwald N.J."/>
            <person name="Huang W."/>
            <person name="Ivors K.L."/>
            <person name="Jones R.W."/>
            <person name="Kamoun S."/>
            <person name="Krampis K."/>
            <person name="Lamour K.H."/>
            <person name="Lee M.K."/>
            <person name="McDonald W.H."/>
            <person name="Medina M."/>
            <person name="Meijer H.J."/>
            <person name="Nordberg E.K."/>
            <person name="Maclean D.J."/>
            <person name="Ospina-Giraldo M.D."/>
            <person name="Morris P.F."/>
            <person name="Phuntumart V."/>
            <person name="Putnam N.H."/>
            <person name="Rash S."/>
            <person name="Rose J.K."/>
            <person name="Sakihama Y."/>
            <person name="Salamov A.A."/>
            <person name="Savidor A."/>
            <person name="Scheuring C.F."/>
            <person name="Smith B.M."/>
            <person name="Sobral B.W."/>
            <person name="Terry A."/>
            <person name="Torto-Alalibo T.A."/>
            <person name="Win J."/>
            <person name="Xu Z."/>
            <person name="Zhang H."/>
            <person name="Grigoriev I.V."/>
            <person name="Rokhsar D.S."/>
            <person name="Boore J.L."/>
        </authorList>
    </citation>
    <scope>NUCLEOTIDE SEQUENCE [LARGE SCALE GENOMIC DNA]</scope>
    <source>
        <strain evidence="7">Pr102</strain>
    </source>
</reference>
<feature type="region of interest" description="Disordered" evidence="4">
    <location>
        <begin position="423"/>
        <end position="598"/>
    </location>
</feature>
<dbReference type="InParanoid" id="H3GBB1"/>
<dbReference type="VEuPathDB" id="FungiDB:KRP23_8887"/>
<feature type="compositionally biased region" description="Basic and acidic residues" evidence="4">
    <location>
        <begin position="502"/>
        <end position="517"/>
    </location>
</feature>
<dbReference type="Proteomes" id="UP000005238">
    <property type="component" value="Unassembled WGS sequence"/>
</dbReference>
<dbReference type="PANTHER" id="PTHR23196">
    <property type="entry name" value="PAX TRANSCRIPTION ACTIVATION DOMAIN INTERACTING PROTEIN"/>
    <property type="match status" value="1"/>
</dbReference>
<protein>
    <recommendedName>
        <fullName evidence="5">BRCT domain-containing protein</fullName>
    </recommendedName>
</protein>
<evidence type="ECO:0000313" key="7">
    <source>
        <dbReference type="Proteomes" id="UP000005238"/>
    </source>
</evidence>
<sequence>MRAQWEGDLRVFLEEDSEYVHFLEIFEQDLVRKLRFKRRARDGPLVDSVAFDRFVETAAQLRYFHVLFQSKLKVVLKPQGSIEGKCSRFVEILADMLSALRALYGQLSYRSEVTQAALSSALEKADTEWDGTLLDKYLDEQKLTPEKLVARPSKRFGELVEFVEALSKTLSEDDGEETMNNNSDTGSGEKLNYAPQLIHIVQENKNYIHVAKTDAREEEELIALQTCFRGDGADIFSDLSNNKLLLDGEVFLSLLGAQNGSSGESATATDQETTFLESVPASVPVLDPLGETRALALIMRDSTFVFAWEDPTESVFWMPPDIGSDPNKGKWELVEIVFFARWLLVFKLHGWKGHSFLCQFDSSAPEMEIGEQPRGKKEWSLVISNGTADHLTLISKKRTRIDFWFDQVWKAVESAQLVARRVERENTERQEMEEEEVQTRSQGSKRGEQAGKKRKVSMVASAEQGSTEDVDEEKKRKTTSNASPTGSIGSKPDDKTDEECGELDKNSMRICVEEERATAPPATKKPRRSTAKSKQSTRTDADEEGSAFAVTASPALKTPKRRWLKRKSEDPYDTELVPTQLSPAGPTDESASEIDATQTPANNEVHAEGELKEVRIILTGVEPTASIRKKIDSIVGAVYEEDVERATHILAPKNQLKRTVKLLCAISCCSHVLDVRWLDESARVGAPTYERAHCLKDSKAEAKWHFDLVKTMYDFTSEQRRQLFAGHQVFITNHKSVLPPVKDLVKIVECAGGTAVIKGSAGPNDVVITSEAALATASVRKALTQASPQRIYSAELILISILQQHIDFDQNHLEQTGDGGSRRRR</sequence>
<dbReference type="EMBL" id="DS565998">
    <property type="status" value="NOT_ANNOTATED_CDS"/>
    <property type="molecule type" value="Genomic_DNA"/>
</dbReference>
<organism evidence="6 7">
    <name type="scientific">Phytophthora ramorum</name>
    <name type="common">Sudden oak death agent</name>
    <dbReference type="NCBI Taxonomy" id="164328"/>
    <lineage>
        <taxon>Eukaryota</taxon>
        <taxon>Sar</taxon>
        <taxon>Stramenopiles</taxon>
        <taxon>Oomycota</taxon>
        <taxon>Peronosporomycetes</taxon>
        <taxon>Peronosporales</taxon>
        <taxon>Peronosporaceae</taxon>
        <taxon>Phytophthora</taxon>
    </lineage>
</organism>
<evidence type="ECO:0000256" key="3">
    <source>
        <dbReference type="ARBA" id="ARBA00023242"/>
    </source>
</evidence>
<dbReference type="CDD" id="cd18432">
    <property type="entry name" value="BRCT_PAXIP1_rpt6_like"/>
    <property type="match status" value="1"/>
</dbReference>
<feature type="domain" description="BRCT" evidence="5">
    <location>
        <begin position="606"/>
        <end position="681"/>
    </location>
</feature>
<keyword evidence="2" id="KW-0227">DNA damage</keyword>
<proteinExistence type="predicted"/>
<accession>H3GBB1</accession>
<name>H3GBB1_PHYRM</name>
<reference evidence="6" key="2">
    <citation type="submission" date="2015-06" db="UniProtKB">
        <authorList>
            <consortium name="EnsemblProtists"/>
        </authorList>
    </citation>
    <scope>IDENTIFICATION</scope>
    <source>
        <strain evidence="6">Pr102</strain>
    </source>
</reference>
<dbReference type="SMART" id="SM00292">
    <property type="entry name" value="BRCT"/>
    <property type="match status" value="2"/>
</dbReference>
<dbReference type="Gene3D" id="3.40.50.10190">
    <property type="entry name" value="BRCT domain"/>
    <property type="match status" value="2"/>
</dbReference>
<dbReference type="EnsemblProtists" id="Phyra72561">
    <property type="protein sequence ID" value="Phyra72561"/>
    <property type="gene ID" value="Phyra72561"/>
</dbReference>
<evidence type="ECO:0000313" key="6">
    <source>
        <dbReference type="EnsemblProtists" id="Phyra72561"/>
    </source>
</evidence>
<evidence type="ECO:0000259" key="5">
    <source>
        <dbReference type="PROSITE" id="PS50172"/>
    </source>
</evidence>
<dbReference type="VEuPathDB" id="FungiDB:KRP22_9492"/>
<dbReference type="Pfam" id="PF16589">
    <property type="entry name" value="BRCT_2"/>
    <property type="match status" value="1"/>
</dbReference>
<dbReference type="SUPFAM" id="SSF52113">
    <property type="entry name" value="BRCT domain"/>
    <property type="match status" value="1"/>
</dbReference>
<keyword evidence="3" id="KW-0539">Nucleus</keyword>
<dbReference type="eggNOG" id="KOG2043">
    <property type="taxonomic scope" value="Eukaryota"/>
</dbReference>
<comment type="subcellular location">
    <subcellularLocation>
        <location evidence="1">Nucleus</location>
    </subcellularLocation>
</comment>
<dbReference type="Pfam" id="PF16770">
    <property type="entry name" value="RTT107_BRCT_5"/>
    <property type="match status" value="1"/>
</dbReference>
<dbReference type="PROSITE" id="PS50172">
    <property type="entry name" value="BRCT"/>
    <property type="match status" value="1"/>
</dbReference>
<dbReference type="HOGENOM" id="CLU_014504_0_0_1"/>
<dbReference type="InterPro" id="IPR051579">
    <property type="entry name" value="DDR_Transcriptional_Reg"/>
</dbReference>
<dbReference type="InterPro" id="IPR036420">
    <property type="entry name" value="BRCT_dom_sf"/>
</dbReference>
<dbReference type="GO" id="GO:0005634">
    <property type="term" value="C:nucleus"/>
    <property type="evidence" value="ECO:0007669"/>
    <property type="project" value="UniProtKB-SubCell"/>
</dbReference>
<dbReference type="STRING" id="164328.H3GBB1"/>
<evidence type="ECO:0000256" key="4">
    <source>
        <dbReference type="SAM" id="MobiDB-lite"/>
    </source>
</evidence>